<keyword evidence="12 16" id="KW-0472">Membrane</keyword>
<evidence type="ECO:0000256" key="6">
    <source>
        <dbReference type="ARBA" id="ARBA00022692"/>
    </source>
</evidence>
<dbReference type="InterPro" id="IPR001841">
    <property type="entry name" value="Znf_RING"/>
</dbReference>
<name>A0A2U1P356_ARTAN</name>
<accession>A0A2U1P356</accession>
<keyword evidence="6 16" id="KW-0812">Transmembrane</keyword>
<keyword evidence="5" id="KW-0808">Transferase</keyword>
<dbReference type="GO" id="GO:0008270">
    <property type="term" value="F:zinc ion binding"/>
    <property type="evidence" value="ECO:0007669"/>
    <property type="project" value="UniProtKB-KW"/>
</dbReference>
<evidence type="ECO:0000313" key="19">
    <source>
        <dbReference type="Proteomes" id="UP000245207"/>
    </source>
</evidence>
<keyword evidence="9" id="KW-0833">Ubl conjugation pathway</keyword>
<evidence type="ECO:0000256" key="16">
    <source>
        <dbReference type="SAM" id="Phobius"/>
    </source>
</evidence>
<evidence type="ECO:0000256" key="2">
    <source>
        <dbReference type="ARBA" id="ARBA00004167"/>
    </source>
</evidence>
<dbReference type="Pfam" id="PF13639">
    <property type="entry name" value="zf-RING_2"/>
    <property type="match status" value="1"/>
</dbReference>
<feature type="domain" description="RING-type" evidence="17">
    <location>
        <begin position="100"/>
        <end position="142"/>
    </location>
</feature>
<comment type="caution">
    <text evidence="18">The sequence shown here is derived from an EMBL/GenBank/DDBJ whole genome shotgun (WGS) entry which is preliminary data.</text>
</comment>
<keyword evidence="19" id="KW-1185">Reference proteome</keyword>
<evidence type="ECO:0000256" key="9">
    <source>
        <dbReference type="ARBA" id="ARBA00022786"/>
    </source>
</evidence>
<dbReference type="PANTHER" id="PTHR14155:SF592">
    <property type="entry name" value="RING-H2 FINGER PROTEIN ATL57"/>
    <property type="match status" value="1"/>
</dbReference>
<evidence type="ECO:0000256" key="15">
    <source>
        <dbReference type="SAM" id="MobiDB-lite"/>
    </source>
</evidence>
<comment type="similarity">
    <text evidence="13">Belongs to the RING-type zinc finger family. ATL subfamily.</text>
</comment>
<evidence type="ECO:0000256" key="5">
    <source>
        <dbReference type="ARBA" id="ARBA00022679"/>
    </source>
</evidence>
<comment type="pathway">
    <text evidence="3">Protein modification; protein ubiquitination.</text>
</comment>
<evidence type="ECO:0000256" key="8">
    <source>
        <dbReference type="ARBA" id="ARBA00022771"/>
    </source>
</evidence>
<keyword evidence="11 16" id="KW-1133">Transmembrane helix</keyword>
<evidence type="ECO:0000256" key="12">
    <source>
        <dbReference type="ARBA" id="ARBA00023136"/>
    </source>
</evidence>
<feature type="transmembrane region" description="Helical" evidence="16">
    <location>
        <begin position="32"/>
        <end position="53"/>
    </location>
</feature>
<dbReference type="SUPFAM" id="SSF57850">
    <property type="entry name" value="RING/U-box"/>
    <property type="match status" value="1"/>
</dbReference>
<evidence type="ECO:0000256" key="3">
    <source>
        <dbReference type="ARBA" id="ARBA00004906"/>
    </source>
</evidence>
<dbReference type="FunFam" id="3.30.40.10:FF:000187">
    <property type="entry name" value="E3 ubiquitin-protein ligase ATL6"/>
    <property type="match status" value="1"/>
</dbReference>
<comment type="catalytic activity">
    <reaction evidence="1">
        <text>S-ubiquitinyl-[E2 ubiquitin-conjugating enzyme]-L-cysteine + [acceptor protein]-L-lysine = [E2 ubiquitin-conjugating enzyme]-L-cysteine + N(6)-ubiquitinyl-[acceptor protein]-L-lysine.</text>
        <dbReference type="EC" id="2.3.2.27"/>
    </reaction>
</comment>
<gene>
    <name evidence="18" type="ORF">CTI12_AA198880</name>
</gene>
<evidence type="ECO:0000256" key="7">
    <source>
        <dbReference type="ARBA" id="ARBA00022723"/>
    </source>
</evidence>
<dbReference type="GO" id="GO:0016020">
    <property type="term" value="C:membrane"/>
    <property type="evidence" value="ECO:0007669"/>
    <property type="project" value="UniProtKB-SubCell"/>
</dbReference>
<dbReference type="Proteomes" id="UP000245207">
    <property type="component" value="Unassembled WGS sequence"/>
</dbReference>
<evidence type="ECO:0000313" key="18">
    <source>
        <dbReference type="EMBL" id="PWA80204.1"/>
    </source>
</evidence>
<keyword evidence="10" id="KW-0862">Zinc</keyword>
<keyword evidence="7" id="KW-0479">Metal-binding</keyword>
<evidence type="ECO:0000256" key="10">
    <source>
        <dbReference type="ARBA" id="ARBA00022833"/>
    </source>
</evidence>
<dbReference type="GO" id="GO:0061630">
    <property type="term" value="F:ubiquitin protein ligase activity"/>
    <property type="evidence" value="ECO:0007669"/>
    <property type="project" value="UniProtKB-EC"/>
</dbReference>
<dbReference type="InterPro" id="IPR053238">
    <property type="entry name" value="RING-H2_zinc_finger"/>
</dbReference>
<evidence type="ECO:0000259" key="17">
    <source>
        <dbReference type="PROSITE" id="PS50089"/>
    </source>
</evidence>
<evidence type="ECO:0000256" key="4">
    <source>
        <dbReference type="ARBA" id="ARBA00012483"/>
    </source>
</evidence>
<dbReference type="EMBL" id="PKPP01001751">
    <property type="protein sequence ID" value="PWA80204.1"/>
    <property type="molecule type" value="Genomic_DNA"/>
</dbReference>
<evidence type="ECO:0000256" key="14">
    <source>
        <dbReference type="PROSITE-ProRule" id="PRU00175"/>
    </source>
</evidence>
<keyword evidence="8 14" id="KW-0863">Zinc-finger</keyword>
<dbReference type="SMART" id="SM00184">
    <property type="entry name" value="RING"/>
    <property type="match status" value="1"/>
</dbReference>
<proteinExistence type="inferred from homology"/>
<dbReference type="EC" id="2.3.2.27" evidence="4"/>
<dbReference type="AlphaFoldDB" id="A0A2U1P356"/>
<dbReference type="InterPro" id="IPR013083">
    <property type="entry name" value="Znf_RING/FYVE/PHD"/>
</dbReference>
<organism evidence="18 19">
    <name type="scientific">Artemisia annua</name>
    <name type="common">Sweet wormwood</name>
    <dbReference type="NCBI Taxonomy" id="35608"/>
    <lineage>
        <taxon>Eukaryota</taxon>
        <taxon>Viridiplantae</taxon>
        <taxon>Streptophyta</taxon>
        <taxon>Embryophyta</taxon>
        <taxon>Tracheophyta</taxon>
        <taxon>Spermatophyta</taxon>
        <taxon>Magnoliopsida</taxon>
        <taxon>eudicotyledons</taxon>
        <taxon>Gunneridae</taxon>
        <taxon>Pentapetalae</taxon>
        <taxon>asterids</taxon>
        <taxon>campanulids</taxon>
        <taxon>Asterales</taxon>
        <taxon>Asteraceae</taxon>
        <taxon>Asteroideae</taxon>
        <taxon>Anthemideae</taxon>
        <taxon>Artemisiinae</taxon>
        <taxon>Artemisia</taxon>
    </lineage>
</organism>
<dbReference type="CDD" id="cd16461">
    <property type="entry name" value="RING-H2_EL5-like"/>
    <property type="match status" value="1"/>
</dbReference>
<evidence type="ECO:0000256" key="11">
    <source>
        <dbReference type="ARBA" id="ARBA00022989"/>
    </source>
</evidence>
<evidence type="ECO:0000256" key="13">
    <source>
        <dbReference type="ARBA" id="ARBA00024209"/>
    </source>
</evidence>
<reference evidence="18 19" key="1">
    <citation type="journal article" date="2018" name="Mol. Plant">
        <title>The genome of Artemisia annua provides insight into the evolution of Asteraceae family and artemisinin biosynthesis.</title>
        <authorList>
            <person name="Shen Q."/>
            <person name="Zhang L."/>
            <person name="Liao Z."/>
            <person name="Wang S."/>
            <person name="Yan T."/>
            <person name="Shi P."/>
            <person name="Liu M."/>
            <person name="Fu X."/>
            <person name="Pan Q."/>
            <person name="Wang Y."/>
            <person name="Lv Z."/>
            <person name="Lu X."/>
            <person name="Zhang F."/>
            <person name="Jiang W."/>
            <person name="Ma Y."/>
            <person name="Chen M."/>
            <person name="Hao X."/>
            <person name="Li L."/>
            <person name="Tang Y."/>
            <person name="Lv G."/>
            <person name="Zhou Y."/>
            <person name="Sun X."/>
            <person name="Brodelius P.E."/>
            <person name="Rose J.K.C."/>
            <person name="Tang K."/>
        </authorList>
    </citation>
    <scope>NUCLEOTIDE SEQUENCE [LARGE SCALE GENOMIC DNA]</scope>
    <source>
        <strain evidence="19">cv. Huhao1</strain>
        <tissue evidence="18">Leaf</tissue>
    </source>
</reference>
<feature type="region of interest" description="Disordered" evidence="15">
    <location>
        <begin position="1"/>
        <end position="27"/>
    </location>
</feature>
<protein>
    <recommendedName>
        <fullName evidence="4">RING-type E3 ubiquitin transferase</fullName>
        <ecNumber evidence="4">2.3.2.27</ecNumber>
    </recommendedName>
</protein>
<evidence type="ECO:0000256" key="1">
    <source>
        <dbReference type="ARBA" id="ARBA00000900"/>
    </source>
</evidence>
<dbReference type="PANTHER" id="PTHR14155">
    <property type="entry name" value="RING FINGER DOMAIN-CONTAINING"/>
    <property type="match status" value="1"/>
</dbReference>
<comment type="subcellular location">
    <subcellularLocation>
        <location evidence="2">Membrane</location>
        <topology evidence="2">Single-pass membrane protein</topology>
    </subcellularLocation>
</comment>
<dbReference type="OrthoDB" id="8062037at2759"/>
<dbReference type="Gene3D" id="3.30.40.10">
    <property type="entry name" value="Zinc/RING finger domain, C3HC4 (zinc finger)"/>
    <property type="match status" value="1"/>
</dbReference>
<sequence length="152" mass="17041">MLQEIAADPDPDTFKPIATSPTSPTSPFDSSLALTILILLIIFFFLTFFSLYFRRFSSHPRNNHSPPHFQARKRHGLDISTVRSLPIVTYGQDDKTWTECSICLSEFEAGDTVKVIPNCGHGFHPTCIDTWLTSNVSCPVCRSTEMFLAVDV</sequence>
<dbReference type="PROSITE" id="PS50089">
    <property type="entry name" value="ZF_RING_2"/>
    <property type="match status" value="1"/>
</dbReference>